<dbReference type="Proteomes" id="UP000006671">
    <property type="component" value="Unassembled WGS sequence"/>
</dbReference>
<dbReference type="InterPro" id="IPR013083">
    <property type="entry name" value="Znf_RING/FYVE/PHD"/>
</dbReference>
<dbReference type="PROSITE" id="PS50089">
    <property type="entry name" value="ZF_RING_2"/>
    <property type="match status" value="1"/>
</dbReference>
<keyword evidence="1" id="KW-0862">Zinc</keyword>
<evidence type="ECO:0000259" key="4">
    <source>
        <dbReference type="PROSITE" id="PS50089"/>
    </source>
</evidence>
<dbReference type="RefSeq" id="XP_002673308.1">
    <property type="nucleotide sequence ID" value="XM_002673262.1"/>
</dbReference>
<gene>
    <name evidence="5" type="ORF">NAEGRDRAFT_71501</name>
</gene>
<evidence type="ECO:0000256" key="2">
    <source>
        <dbReference type="SAM" id="Coils"/>
    </source>
</evidence>
<sequence>MSKECAVADREYYEESQPPTVLNNQNNAKKLDESFPPVEYHENSLNSLTPDYIYLDENNIEKDLICSLCYHPFIDPIMHSTCENMFCSSCVKKVIGNKCPLCKGENFTSNCSSVPRFVTNKLLQLKVECSMCKGAVARGDLKDHQEKYCPLHDAYQQVTKLKEKLEEECKEKKDELGRKLEELSESLNLEWSQKKDELTREFESKEEELHERIELFENQILAREKLENVNKPIHLNVGGTILTVSLGTFIHNERESDNLFKKMFTGEYPCYQTPSKQFEEPVYYVDCDPMIFRYILGWLQYGKNSIGPSLSLSDILLACKKFSLDNLAVKLTKSEYFYEISQLEFFKMKNSSPSIILNKFDMTNLMLRGMDLQKSSISLSLFRGMDLSGVNFSNSNLNGCNFSGCILDGTNFSKSNLSNANIQISSSCNFTNCDFSGCLIDKSNLNNLSFSGSSFKETKFVELCNLIENVTLSKCTIYKVYLNGKTFNRVDFSETSFKDCKFADCTFKNCNFSETQWKTSKVERCNFLECIQ</sequence>
<accession>D2VR88</accession>
<evidence type="ECO:0000256" key="1">
    <source>
        <dbReference type="PROSITE-ProRule" id="PRU00175"/>
    </source>
</evidence>
<dbReference type="InterPro" id="IPR001646">
    <property type="entry name" value="5peptide_repeat"/>
</dbReference>
<dbReference type="InParanoid" id="D2VR88"/>
<dbReference type="SUPFAM" id="SSF57850">
    <property type="entry name" value="RING/U-box"/>
    <property type="match status" value="1"/>
</dbReference>
<keyword evidence="6" id="KW-1185">Reference proteome</keyword>
<dbReference type="InterPro" id="IPR051082">
    <property type="entry name" value="Pentapeptide-BTB/POZ_domain"/>
</dbReference>
<dbReference type="InterPro" id="IPR011333">
    <property type="entry name" value="SKP1/BTB/POZ_sf"/>
</dbReference>
<protein>
    <submittedName>
        <fullName evidence="5">Predicted protein</fullName>
    </submittedName>
</protein>
<feature type="domain" description="RING-type" evidence="4">
    <location>
        <begin position="66"/>
        <end position="103"/>
    </location>
</feature>
<name>D2VR88_NAEGR</name>
<dbReference type="GO" id="GO:0008270">
    <property type="term" value="F:zinc ion binding"/>
    <property type="evidence" value="ECO:0007669"/>
    <property type="project" value="UniProtKB-KW"/>
</dbReference>
<dbReference type="KEGG" id="ngr:NAEGRDRAFT_71501"/>
<dbReference type="InterPro" id="IPR001841">
    <property type="entry name" value="Znf_RING"/>
</dbReference>
<dbReference type="STRING" id="5762.D2VR88"/>
<keyword evidence="1" id="KW-0479">Metal-binding</keyword>
<feature type="compositionally biased region" description="Basic and acidic residues" evidence="3">
    <location>
        <begin position="1"/>
        <end position="13"/>
    </location>
</feature>
<reference evidence="5 6" key="1">
    <citation type="journal article" date="2010" name="Cell">
        <title>The genome of Naegleria gruberi illuminates early eukaryotic versatility.</title>
        <authorList>
            <person name="Fritz-Laylin L.K."/>
            <person name="Prochnik S.E."/>
            <person name="Ginger M.L."/>
            <person name="Dacks J.B."/>
            <person name="Carpenter M.L."/>
            <person name="Field M.C."/>
            <person name="Kuo A."/>
            <person name="Paredez A."/>
            <person name="Chapman J."/>
            <person name="Pham J."/>
            <person name="Shu S."/>
            <person name="Neupane R."/>
            <person name="Cipriano M."/>
            <person name="Mancuso J."/>
            <person name="Tu H."/>
            <person name="Salamov A."/>
            <person name="Lindquist E."/>
            <person name="Shapiro H."/>
            <person name="Lucas S."/>
            <person name="Grigoriev I.V."/>
            <person name="Cande W.Z."/>
            <person name="Fulton C."/>
            <person name="Rokhsar D.S."/>
            <person name="Dawson S.C."/>
        </authorList>
    </citation>
    <scope>NUCLEOTIDE SEQUENCE [LARGE SCALE GENOMIC DNA]</scope>
    <source>
        <strain evidence="5 6">NEG-M</strain>
    </source>
</reference>
<dbReference type="SUPFAM" id="SSF141571">
    <property type="entry name" value="Pentapeptide repeat-like"/>
    <property type="match status" value="2"/>
</dbReference>
<evidence type="ECO:0000313" key="5">
    <source>
        <dbReference type="EMBL" id="EFC40564.1"/>
    </source>
</evidence>
<dbReference type="GeneID" id="8854612"/>
<dbReference type="VEuPathDB" id="AmoebaDB:NAEGRDRAFT_71501"/>
<feature type="coiled-coil region" evidence="2">
    <location>
        <begin position="151"/>
        <end position="219"/>
    </location>
</feature>
<dbReference type="SUPFAM" id="SSF54695">
    <property type="entry name" value="POZ domain"/>
    <property type="match status" value="1"/>
</dbReference>
<dbReference type="AlphaFoldDB" id="D2VR88"/>
<dbReference type="Gene3D" id="2.160.20.80">
    <property type="entry name" value="E3 ubiquitin-protein ligase SopA"/>
    <property type="match status" value="2"/>
</dbReference>
<keyword evidence="2" id="KW-0175">Coiled coil</keyword>
<dbReference type="Gene3D" id="3.30.710.10">
    <property type="entry name" value="Potassium Channel Kv1.1, Chain A"/>
    <property type="match status" value="1"/>
</dbReference>
<dbReference type="PANTHER" id="PTHR14136:SF17">
    <property type="entry name" value="BTB_POZ DOMAIN-CONTAINING PROTEIN KCTD9"/>
    <property type="match status" value="1"/>
</dbReference>
<feature type="region of interest" description="Disordered" evidence="3">
    <location>
        <begin position="1"/>
        <end position="27"/>
    </location>
</feature>
<proteinExistence type="predicted"/>
<dbReference type="Pfam" id="PF00805">
    <property type="entry name" value="Pentapeptide"/>
    <property type="match status" value="3"/>
</dbReference>
<dbReference type="OrthoDB" id="1630758at2759"/>
<keyword evidence="1" id="KW-0863">Zinc-finger</keyword>
<dbReference type="eggNOG" id="KOG1665">
    <property type="taxonomic scope" value="Eukaryota"/>
</dbReference>
<evidence type="ECO:0000256" key="3">
    <source>
        <dbReference type="SAM" id="MobiDB-lite"/>
    </source>
</evidence>
<evidence type="ECO:0000313" key="6">
    <source>
        <dbReference type="Proteomes" id="UP000006671"/>
    </source>
</evidence>
<organism evidence="6">
    <name type="scientific">Naegleria gruberi</name>
    <name type="common">Amoeba</name>
    <dbReference type="NCBI Taxonomy" id="5762"/>
    <lineage>
        <taxon>Eukaryota</taxon>
        <taxon>Discoba</taxon>
        <taxon>Heterolobosea</taxon>
        <taxon>Tetramitia</taxon>
        <taxon>Eutetramitia</taxon>
        <taxon>Vahlkampfiidae</taxon>
        <taxon>Naegleria</taxon>
    </lineage>
</organism>
<dbReference type="Gene3D" id="3.30.40.10">
    <property type="entry name" value="Zinc/RING finger domain, C3HC4 (zinc finger)"/>
    <property type="match status" value="1"/>
</dbReference>
<feature type="compositionally biased region" description="Polar residues" evidence="3">
    <location>
        <begin position="17"/>
        <end position="27"/>
    </location>
</feature>
<dbReference type="EMBL" id="GG738891">
    <property type="protein sequence ID" value="EFC40564.1"/>
    <property type="molecule type" value="Genomic_DNA"/>
</dbReference>
<dbReference type="PANTHER" id="PTHR14136">
    <property type="entry name" value="BTB_POZ DOMAIN-CONTAINING PROTEIN KCTD9"/>
    <property type="match status" value="1"/>
</dbReference>